<protein>
    <submittedName>
        <fullName evidence="2">Divalent-cation tolerance protein CutA</fullName>
    </submittedName>
</protein>
<evidence type="ECO:0000256" key="1">
    <source>
        <dbReference type="ARBA" id="ARBA00010169"/>
    </source>
</evidence>
<dbReference type="PANTHER" id="PTHR23419:SF8">
    <property type="entry name" value="FI09726P"/>
    <property type="match status" value="1"/>
</dbReference>
<comment type="similarity">
    <text evidence="1">Belongs to the CutA family.</text>
</comment>
<dbReference type="Gene3D" id="3.30.70.120">
    <property type="match status" value="1"/>
</dbReference>
<proteinExistence type="inferred from homology"/>
<dbReference type="InterPro" id="IPR004323">
    <property type="entry name" value="Ion_tolerance_CutA"/>
</dbReference>
<dbReference type="InterPro" id="IPR011322">
    <property type="entry name" value="N-reg_PII-like_a/b"/>
</dbReference>
<dbReference type="Proteomes" id="UP000294739">
    <property type="component" value="Unassembled WGS sequence"/>
</dbReference>
<evidence type="ECO:0000313" key="2">
    <source>
        <dbReference type="EMBL" id="TDE01481.1"/>
    </source>
</evidence>
<dbReference type="InParanoid" id="A0A4R5CRM8"/>
<dbReference type="PANTHER" id="PTHR23419">
    <property type="entry name" value="DIVALENT CATION TOLERANCE CUTA-RELATED"/>
    <property type="match status" value="1"/>
</dbReference>
<organism evidence="2 3">
    <name type="scientific">Jiangella asiatica</name>
    <dbReference type="NCBI Taxonomy" id="2530372"/>
    <lineage>
        <taxon>Bacteria</taxon>
        <taxon>Bacillati</taxon>
        <taxon>Actinomycetota</taxon>
        <taxon>Actinomycetes</taxon>
        <taxon>Jiangellales</taxon>
        <taxon>Jiangellaceae</taxon>
        <taxon>Jiangella</taxon>
    </lineage>
</organism>
<comment type="caution">
    <text evidence="2">The sequence shown here is derived from an EMBL/GenBank/DDBJ whole genome shotgun (WGS) entry which is preliminary data.</text>
</comment>
<dbReference type="RefSeq" id="WP_131899002.1">
    <property type="nucleotide sequence ID" value="NZ_SMKZ01000041.1"/>
</dbReference>
<dbReference type="OrthoDB" id="37622at2"/>
<dbReference type="InterPro" id="IPR015867">
    <property type="entry name" value="N-reg_PII/ATP_PRibTrfase_C"/>
</dbReference>
<evidence type="ECO:0000313" key="3">
    <source>
        <dbReference type="Proteomes" id="UP000294739"/>
    </source>
</evidence>
<gene>
    <name evidence="2" type="ORF">E1269_23160</name>
</gene>
<dbReference type="GO" id="GO:0010038">
    <property type="term" value="P:response to metal ion"/>
    <property type="evidence" value="ECO:0007669"/>
    <property type="project" value="InterPro"/>
</dbReference>
<dbReference type="SUPFAM" id="SSF54913">
    <property type="entry name" value="GlnB-like"/>
    <property type="match status" value="1"/>
</dbReference>
<dbReference type="Pfam" id="PF03091">
    <property type="entry name" value="CutA1"/>
    <property type="match status" value="1"/>
</dbReference>
<dbReference type="AlphaFoldDB" id="A0A4R5CRM8"/>
<dbReference type="GO" id="GO:0005507">
    <property type="term" value="F:copper ion binding"/>
    <property type="evidence" value="ECO:0007669"/>
    <property type="project" value="TreeGrafter"/>
</dbReference>
<dbReference type="EMBL" id="SMKZ01000041">
    <property type="protein sequence ID" value="TDE01481.1"/>
    <property type="molecule type" value="Genomic_DNA"/>
</dbReference>
<reference evidence="2 3" key="1">
    <citation type="submission" date="2019-03" db="EMBL/GenBank/DDBJ databases">
        <title>Draft genome sequences of novel Actinobacteria.</title>
        <authorList>
            <person name="Sahin N."/>
            <person name="Ay H."/>
            <person name="Saygin H."/>
        </authorList>
    </citation>
    <scope>NUCLEOTIDE SEQUENCE [LARGE SCALE GENOMIC DNA]</scope>
    <source>
        <strain evidence="2 3">5K138</strain>
    </source>
</reference>
<sequence>MDAEHVVVITTTDSEAAARELAAGVVAGRLGACAQIIPITSVYRWEGVVRTEPEWRLEIKTVAGRADALIEYLAAMHGYDVPEIVVVQVAGGSAAYLSWVSEETS</sequence>
<keyword evidence="3" id="KW-1185">Reference proteome</keyword>
<name>A0A4R5CRM8_9ACTN</name>
<accession>A0A4R5CRM8</accession>